<dbReference type="AlphaFoldDB" id="A0A364MSV1"/>
<dbReference type="STRING" id="183478.A0A364MSV1"/>
<feature type="domain" description="MutL C-terminal dimerisation" evidence="3">
    <location>
        <begin position="712"/>
        <end position="931"/>
    </location>
</feature>
<dbReference type="Pfam" id="PF13589">
    <property type="entry name" value="HATPase_c_3"/>
    <property type="match status" value="1"/>
</dbReference>
<keyword evidence="5" id="KW-1185">Reference proteome</keyword>
<sequence>MTRNNTTGAKHVVAGASGRSILPLPDEVVAQIKSSTAIVSLTGVVLELLKNCLDARATRIEATVDFARGGCIVEDDGLGISPLEFHEEGGLGKLYCTSKFHSDEPLLGRNGTFLASLAAMSLLTIASHHHEYRSHNSITLHHSKTIERQLPASAGHEVPGKHGTRVTVRNLFGNMPVRVKQRSLAAGQKAEKEKLWDAMRRDIAGLLLSWQGRLSLRVRDDNNRVLFSFNTSASSVTRSSKEAVKPRPSQLTSLLSVLTQANYITVDEWPSWVPASASTSTISVKGAISLDPAPSRQVQFISLGLRPLSPDCGHNELLDQVNRLFALSSFGTLEHVVDEQERVRRQSDKRFKHDGYTNRQLKARKDVDRYPMFHLRISLREARASVSEDQFLGDEANLQNVMEVIDAMITQWLSVHHFRPPQSRKKDDQPNTASTLLSDAGESDTLPASLRNASASQRVASKNGSASAMPRKRKRSNGPDSHVPYERHRGAFAEWSRIKSGKSDFFNNIPARPKSTSQTKSADDPDVAVRHAARTAGVASFNPEPIAQGTLSALSRDELLQVTQTSNAGDKENDDTILWTDPTTRKTHALNARTGCAIPETQPRPSTDSPAPTFGVARRPRVGSVRLSTRASPAVIGKTPWLDDVLRDWENPIFKPSEKRIQQIGIDEDRSSQGKHHSHHGCSHNNIDKAFNASTTASSSRFSKESLQTAQVIGQIDKKFILVKMQNSPSASDTQPDMLVLIDQHAADERVQVESLFSQLCAPAPHDVAHAQSDLGHASRIKTLILDKPLAFSVSAQESALFSTHAARFAAWGILYNMTKDGKQHAHLSVTALPPPISQRCTLDPATLISLLRSTVWSWSQLRHLPPLPPLPLHSSSSSSISPPNSTSQSQSQSQSQSPSWPLALSTCPPALVDLINSRACRSAIMFNDELSRPDCVQLVRNLAHCVFPFFCAHGRPSMVPVLGLGGSLGGEHDGGGGGEEEGFVRAWKRWRGK</sequence>
<evidence type="ECO:0000256" key="2">
    <source>
        <dbReference type="SAM" id="MobiDB-lite"/>
    </source>
</evidence>
<dbReference type="EMBL" id="QGDH01000214">
    <property type="protein sequence ID" value="RAR02469.1"/>
    <property type="molecule type" value="Genomic_DNA"/>
</dbReference>
<protein>
    <submittedName>
        <fullName evidence="4">Dna mismatch repair protein</fullName>
    </submittedName>
</protein>
<feature type="region of interest" description="Disordered" evidence="2">
    <location>
        <begin position="597"/>
        <end position="617"/>
    </location>
</feature>
<dbReference type="InterPro" id="IPR042121">
    <property type="entry name" value="MutL_C_regsub"/>
</dbReference>
<dbReference type="InterPro" id="IPR037198">
    <property type="entry name" value="MutL_C_sf"/>
</dbReference>
<comment type="similarity">
    <text evidence="1">Belongs to the DNA mismatch repair MutL/HexB family.</text>
</comment>
<feature type="compositionally biased region" description="Basic residues" evidence="2">
    <location>
        <begin position="673"/>
        <end position="682"/>
    </location>
</feature>
<evidence type="ECO:0000259" key="3">
    <source>
        <dbReference type="SMART" id="SM00853"/>
    </source>
</evidence>
<dbReference type="GO" id="GO:0016887">
    <property type="term" value="F:ATP hydrolysis activity"/>
    <property type="evidence" value="ECO:0007669"/>
    <property type="project" value="InterPro"/>
</dbReference>
<feature type="region of interest" description="Disordered" evidence="2">
    <location>
        <begin position="420"/>
        <end position="485"/>
    </location>
</feature>
<dbReference type="Proteomes" id="UP000249619">
    <property type="component" value="Unassembled WGS sequence"/>
</dbReference>
<dbReference type="InterPro" id="IPR042120">
    <property type="entry name" value="MutL_C_dimsub"/>
</dbReference>
<dbReference type="SMART" id="SM00853">
    <property type="entry name" value="MutL_C"/>
    <property type="match status" value="1"/>
</dbReference>
<proteinExistence type="inferred from homology"/>
<dbReference type="GO" id="GO:0005524">
    <property type="term" value="F:ATP binding"/>
    <property type="evidence" value="ECO:0007669"/>
    <property type="project" value="InterPro"/>
</dbReference>
<feature type="region of interest" description="Disordered" evidence="2">
    <location>
        <begin position="668"/>
        <end position="688"/>
    </location>
</feature>
<dbReference type="InterPro" id="IPR038973">
    <property type="entry name" value="MutL/Mlh/Pms-like"/>
</dbReference>
<dbReference type="SUPFAM" id="SSF118116">
    <property type="entry name" value="DNA mismatch repair protein MutL"/>
    <property type="match status" value="2"/>
</dbReference>
<dbReference type="InterPro" id="IPR036890">
    <property type="entry name" value="HATPase_C_sf"/>
</dbReference>
<dbReference type="GO" id="GO:0140664">
    <property type="term" value="F:ATP-dependent DNA damage sensor activity"/>
    <property type="evidence" value="ECO:0007669"/>
    <property type="project" value="InterPro"/>
</dbReference>
<feature type="compositionally biased region" description="Polar residues" evidence="2">
    <location>
        <begin position="451"/>
        <end position="466"/>
    </location>
</feature>
<evidence type="ECO:0000313" key="5">
    <source>
        <dbReference type="Proteomes" id="UP000249619"/>
    </source>
</evidence>
<evidence type="ECO:0000256" key="1">
    <source>
        <dbReference type="ARBA" id="ARBA00006082"/>
    </source>
</evidence>
<feature type="region of interest" description="Disordered" evidence="2">
    <location>
        <begin position="873"/>
        <end position="902"/>
    </location>
</feature>
<evidence type="ECO:0000313" key="4">
    <source>
        <dbReference type="EMBL" id="RAR02469.1"/>
    </source>
</evidence>
<dbReference type="PANTHER" id="PTHR10073">
    <property type="entry name" value="DNA MISMATCH REPAIR PROTEIN MLH, PMS, MUTL"/>
    <property type="match status" value="1"/>
</dbReference>
<dbReference type="Gene3D" id="3.30.1540.20">
    <property type="entry name" value="MutL, C-terminal domain, dimerisation subdomain"/>
    <property type="match status" value="2"/>
</dbReference>
<dbReference type="InterPro" id="IPR014790">
    <property type="entry name" value="MutL_C"/>
</dbReference>
<accession>A0A364MSV1</accession>
<name>A0A364MSV1_STELY</name>
<dbReference type="PANTHER" id="PTHR10073:SF47">
    <property type="entry name" value="DNA MISMATCH REPAIR PROTEIN MLH3"/>
    <property type="match status" value="1"/>
</dbReference>
<feature type="region of interest" description="Disordered" evidence="2">
    <location>
        <begin position="506"/>
        <end position="525"/>
    </location>
</feature>
<dbReference type="GO" id="GO:0032300">
    <property type="term" value="C:mismatch repair complex"/>
    <property type="evidence" value="ECO:0007669"/>
    <property type="project" value="InterPro"/>
</dbReference>
<organism evidence="4 5">
    <name type="scientific">Stemphylium lycopersici</name>
    <name type="common">Tomato gray leaf spot disease fungus</name>
    <name type="synonym">Thyrospora lycopersici</name>
    <dbReference type="NCBI Taxonomy" id="183478"/>
    <lineage>
        <taxon>Eukaryota</taxon>
        <taxon>Fungi</taxon>
        <taxon>Dikarya</taxon>
        <taxon>Ascomycota</taxon>
        <taxon>Pezizomycotina</taxon>
        <taxon>Dothideomycetes</taxon>
        <taxon>Pleosporomycetidae</taxon>
        <taxon>Pleosporales</taxon>
        <taxon>Pleosporineae</taxon>
        <taxon>Pleosporaceae</taxon>
        <taxon>Stemphylium</taxon>
    </lineage>
</organism>
<dbReference type="Gene3D" id="3.30.565.10">
    <property type="entry name" value="Histidine kinase-like ATPase, C-terminal domain"/>
    <property type="match status" value="1"/>
</dbReference>
<gene>
    <name evidence="4" type="ORF">DDE83_008566</name>
</gene>
<dbReference type="SUPFAM" id="SSF55874">
    <property type="entry name" value="ATPase domain of HSP90 chaperone/DNA topoisomerase II/histidine kinase"/>
    <property type="match status" value="1"/>
</dbReference>
<comment type="caution">
    <text evidence="4">The sequence shown here is derived from an EMBL/GenBank/DDBJ whole genome shotgun (WGS) entry which is preliminary data.</text>
</comment>
<reference evidence="5" key="1">
    <citation type="submission" date="2018-05" db="EMBL/GenBank/DDBJ databases">
        <title>Draft genome sequence of Stemphylium lycopersici strain CIDEFI 213.</title>
        <authorList>
            <person name="Medina R."/>
            <person name="Franco M.E.E."/>
            <person name="Lucentini C.G."/>
            <person name="Saparrat M.C.N."/>
            <person name="Balatti P.A."/>
        </authorList>
    </citation>
    <scope>NUCLEOTIDE SEQUENCE [LARGE SCALE GENOMIC DNA]</scope>
    <source>
        <strain evidence="5">CIDEFI 213</strain>
    </source>
</reference>
<dbReference type="GO" id="GO:0006298">
    <property type="term" value="P:mismatch repair"/>
    <property type="evidence" value="ECO:0007669"/>
    <property type="project" value="InterPro"/>
</dbReference>
<dbReference type="Gene3D" id="3.30.1370.100">
    <property type="entry name" value="MutL, C-terminal domain, regulatory subdomain"/>
    <property type="match status" value="1"/>
</dbReference>